<proteinExistence type="predicted"/>
<evidence type="ECO:0000313" key="1">
    <source>
        <dbReference type="EMBL" id="CAF4696454.1"/>
    </source>
</evidence>
<protein>
    <submittedName>
        <fullName evidence="2">Uncharacterized protein</fullName>
    </submittedName>
</protein>
<evidence type="ECO:0000313" key="2">
    <source>
        <dbReference type="EMBL" id="CAF4953881.1"/>
    </source>
</evidence>
<feature type="non-terminal residue" evidence="2">
    <location>
        <position position="1"/>
    </location>
</feature>
<sequence length="53" mass="6044">MLKPQHLGIAQSPYDLDDKEVAESMSCTTNYPLQFENITHDDNDDVDTVFMPI</sequence>
<accession>A0A8S3D786</accession>
<organism evidence="2 3">
    <name type="scientific">Rotaria magnacalcarata</name>
    <dbReference type="NCBI Taxonomy" id="392030"/>
    <lineage>
        <taxon>Eukaryota</taxon>
        <taxon>Metazoa</taxon>
        <taxon>Spiralia</taxon>
        <taxon>Gnathifera</taxon>
        <taxon>Rotifera</taxon>
        <taxon>Eurotatoria</taxon>
        <taxon>Bdelloidea</taxon>
        <taxon>Philodinida</taxon>
        <taxon>Philodinidae</taxon>
        <taxon>Rotaria</taxon>
    </lineage>
</organism>
<comment type="caution">
    <text evidence="2">The sequence shown here is derived from an EMBL/GenBank/DDBJ whole genome shotgun (WGS) entry which is preliminary data.</text>
</comment>
<dbReference type="AlphaFoldDB" id="A0A8S3D786"/>
<reference evidence="2" key="1">
    <citation type="submission" date="2021-02" db="EMBL/GenBank/DDBJ databases">
        <authorList>
            <person name="Nowell W R."/>
        </authorList>
    </citation>
    <scope>NUCLEOTIDE SEQUENCE</scope>
</reference>
<dbReference type="Proteomes" id="UP000676336">
    <property type="component" value="Unassembled WGS sequence"/>
</dbReference>
<name>A0A8S3D786_9BILA</name>
<dbReference type="EMBL" id="CAJOBI010188721">
    <property type="protein sequence ID" value="CAF4953881.1"/>
    <property type="molecule type" value="Genomic_DNA"/>
</dbReference>
<dbReference type="EMBL" id="CAJOBI010124913">
    <property type="protein sequence ID" value="CAF4696454.1"/>
    <property type="molecule type" value="Genomic_DNA"/>
</dbReference>
<evidence type="ECO:0000313" key="3">
    <source>
        <dbReference type="Proteomes" id="UP000676336"/>
    </source>
</evidence>
<gene>
    <name evidence="1" type="ORF">SMN809_LOCUS42875</name>
    <name evidence="2" type="ORF">SMN809_LOCUS54258</name>
</gene>